<name>A0A3G3K234_9BACL</name>
<organism evidence="1 2">
    <name type="scientific">Cohnella candidum</name>
    <dbReference type="NCBI Taxonomy" id="2674991"/>
    <lineage>
        <taxon>Bacteria</taxon>
        <taxon>Bacillati</taxon>
        <taxon>Bacillota</taxon>
        <taxon>Bacilli</taxon>
        <taxon>Bacillales</taxon>
        <taxon>Paenibacillaceae</taxon>
        <taxon>Cohnella</taxon>
    </lineage>
</organism>
<evidence type="ECO:0000313" key="1">
    <source>
        <dbReference type="EMBL" id="AYQ74502.1"/>
    </source>
</evidence>
<dbReference type="RefSeq" id="WP_123042583.1">
    <property type="nucleotide sequence ID" value="NZ_CP033433.1"/>
</dbReference>
<gene>
    <name evidence="1" type="ORF">EAV92_19175</name>
</gene>
<evidence type="ECO:0000313" key="2">
    <source>
        <dbReference type="Proteomes" id="UP000269097"/>
    </source>
</evidence>
<dbReference type="AlphaFoldDB" id="A0A3G3K234"/>
<sequence length="60" mass="6776">MEKMVLSKMLIGKELSENVYNHRGQLLMKSGTLLTDSKIDLLKKNEILEVSIADEVVEAE</sequence>
<accession>A0A3G3K234</accession>
<dbReference type="Proteomes" id="UP000269097">
    <property type="component" value="Chromosome"/>
</dbReference>
<protein>
    <submittedName>
        <fullName evidence="1">Uncharacterized protein</fullName>
    </submittedName>
</protein>
<reference evidence="1 2" key="1">
    <citation type="submission" date="2018-10" db="EMBL/GenBank/DDBJ databases">
        <title>Genome Sequence of Cohnella sp.</title>
        <authorList>
            <person name="Srinivasan S."/>
            <person name="Kim M.K."/>
        </authorList>
    </citation>
    <scope>NUCLEOTIDE SEQUENCE [LARGE SCALE GENOMIC DNA]</scope>
    <source>
        <strain evidence="1 2">18JY8-7</strain>
    </source>
</reference>
<keyword evidence="2" id="KW-1185">Reference proteome</keyword>
<dbReference type="KEGG" id="coh:EAV92_19175"/>
<dbReference type="EMBL" id="CP033433">
    <property type="protein sequence ID" value="AYQ74502.1"/>
    <property type="molecule type" value="Genomic_DNA"/>
</dbReference>
<proteinExistence type="predicted"/>